<reference evidence="1 2" key="2">
    <citation type="submission" date="2018-11" db="EMBL/GenBank/DDBJ databases">
        <authorList>
            <consortium name="Pathogen Informatics"/>
        </authorList>
    </citation>
    <scope>NUCLEOTIDE SEQUENCE [LARGE SCALE GENOMIC DNA]</scope>
    <source>
        <strain evidence="1 2">Egypt</strain>
    </source>
</reference>
<accession>A0A183B0B3</accession>
<evidence type="ECO:0000313" key="3">
    <source>
        <dbReference type="WBParaSite" id="ECPE_0001268401-mRNA-1"/>
    </source>
</evidence>
<name>A0A183B0B3_9TREM</name>
<evidence type="ECO:0000313" key="2">
    <source>
        <dbReference type="Proteomes" id="UP000272942"/>
    </source>
</evidence>
<gene>
    <name evidence="1" type="ORF">ECPE_LOCUS12648</name>
</gene>
<sequence>MYSKLSECSDGDTLPMREIPILHEVAETSYWASTQIALEAALVVIDLQGSIIHELRGKFSTLDNNLGHLTTLLKDNFPACVTAGQAIALSKQQIFGTAAKLE</sequence>
<keyword evidence="2" id="KW-1185">Reference proteome</keyword>
<dbReference type="AlphaFoldDB" id="A0A183B0B3"/>
<dbReference type="Proteomes" id="UP000272942">
    <property type="component" value="Unassembled WGS sequence"/>
</dbReference>
<protein>
    <submittedName>
        <fullName evidence="3">RNase H domain-containing protein</fullName>
    </submittedName>
</protein>
<reference evidence="3" key="1">
    <citation type="submission" date="2016-06" db="UniProtKB">
        <authorList>
            <consortium name="WormBaseParasite"/>
        </authorList>
    </citation>
    <scope>IDENTIFICATION</scope>
</reference>
<evidence type="ECO:0000313" key="1">
    <source>
        <dbReference type="EMBL" id="VDP89920.1"/>
    </source>
</evidence>
<proteinExistence type="predicted"/>
<dbReference type="WBParaSite" id="ECPE_0001268401-mRNA-1">
    <property type="protein sequence ID" value="ECPE_0001268401-mRNA-1"/>
    <property type="gene ID" value="ECPE_0001268401"/>
</dbReference>
<organism evidence="3">
    <name type="scientific">Echinostoma caproni</name>
    <dbReference type="NCBI Taxonomy" id="27848"/>
    <lineage>
        <taxon>Eukaryota</taxon>
        <taxon>Metazoa</taxon>
        <taxon>Spiralia</taxon>
        <taxon>Lophotrochozoa</taxon>
        <taxon>Platyhelminthes</taxon>
        <taxon>Trematoda</taxon>
        <taxon>Digenea</taxon>
        <taxon>Plagiorchiida</taxon>
        <taxon>Echinostomata</taxon>
        <taxon>Echinostomatoidea</taxon>
        <taxon>Echinostomatidae</taxon>
        <taxon>Echinostoma</taxon>
    </lineage>
</organism>
<dbReference type="EMBL" id="UZAN01053327">
    <property type="protein sequence ID" value="VDP89920.1"/>
    <property type="molecule type" value="Genomic_DNA"/>
</dbReference>